<feature type="region of interest" description="Disordered" evidence="9">
    <location>
        <begin position="85"/>
        <end position="126"/>
    </location>
</feature>
<feature type="compositionally biased region" description="Basic residues" evidence="9">
    <location>
        <begin position="732"/>
        <end position="741"/>
    </location>
</feature>
<evidence type="ECO:0000256" key="7">
    <source>
        <dbReference type="PROSITE-ProRule" id="PRU00108"/>
    </source>
</evidence>
<feature type="compositionally biased region" description="Low complexity" evidence="9">
    <location>
        <begin position="32"/>
        <end position="49"/>
    </location>
</feature>
<dbReference type="SUPFAM" id="SSF46689">
    <property type="entry name" value="Homeodomain-like"/>
    <property type="match status" value="1"/>
</dbReference>
<dbReference type="Gene3D" id="1.10.10.60">
    <property type="entry name" value="Homeodomain-like"/>
    <property type="match status" value="1"/>
</dbReference>
<dbReference type="PROSITE" id="PS50071">
    <property type="entry name" value="HOMEOBOX_2"/>
    <property type="match status" value="1"/>
</dbReference>
<keyword evidence="4 7" id="KW-0238">DNA-binding</keyword>
<keyword evidence="11" id="KW-1185">Reference proteome</keyword>
<dbReference type="PROSITE" id="PS00027">
    <property type="entry name" value="HOMEOBOX_1"/>
    <property type="match status" value="1"/>
</dbReference>
<evidence type="ECO:0000256" key="8">
    <source>
        <dbReference type="RuleBase" id="RU000682"/>
    </source>
</evidence>
<evidence type="ECO:0000256" key="9">
    <source>
        <dbReference type="SAM" id="MobiDB-lite"/>
    </source>
</evidence>
<accession>A0A6A5CXM5</accession>
<dbReference type="InterPro" id="IPR050296">
    <property type="entry name" value="Antp_homeobox"/>
</dbReference>
<dbReference type="KEGG" id="shx:MS3_00005580"/>
<keyword evidence="6 7" id="KW-0539">Nucleus</keyword>
<sequence>MLTMQPNYYGTRVDTRLVNGPVLNSQLTNYSQNQQLAHQQQQQSSQPQHHYPPPLPSHHHHQQQQQQTQLTQSQHLHELRLPSIISPTTSTSNKNNNDSTNCSDVINNTNSSPGERNFPLSRQLGLRRNKVGNQDWGQTNLDCNMKVGYATVQSPTVTNAITITHNEEISSKPTRLRLNCAVTNEHSPVGSSPSPTIATSLNNNTNNNSMNTGIINQHFYSDINLIRQSNDLISSTASNVYGRNGPKELDYLLAANAAAALVSQLGGATNVNNNNHSPINNLNPNLTMEQLNNSSKLIHRDINSLESFTGKNFFMSNELKYNGSTITTTNNNTNGSNNDNNSSGNNNNGNNIHLSYDDQQRLIYSDTEQKYPTSNQLKSYPNGLLNPFNGTNFIHPTIQSNSLMTRHSNNNSFQLNTTNDSNNNSTTNNGNDSRSHLYDISTFNTQNPYSLTNTLNFNSRTMHNQLSMNDSMKLNGNLMLHDTNYHALLNGSSSFGSTVFRSLVNSENQSYLNNSTNMLMNSSLDNINNSNNHSTLNDNSNDCIGQSLRQGGNSNESNVVVYPWMNPKGTDISVDQKRTRQTYTRYQTLELEKEFHFNKYLTRRRRIEIAHTLTLTERQIKIWFQNRRMKWKKDHNIAKLNGPGTLEQLELAEQSSTISTIGRKNHKTSSICDDSDEECIKRKRLSLEEFSSLDTMSTTGIIMDRNTFSIDHNNISDKDRNLKNNYMLTQRNKSRHIHRGKHDGVEDEDEDNEEGDEEEEEEDVEDGDEEEDDDIDEGVNRTRRKEHNRNIMNVSNKHSWSLSQSEKIANFHIPDSIYLKAQQTGTNTENLMFRNECDKNWHS</sequence>
<dbReference type="GO" id="GO:0000978">
    <property type="term" value="F:RNA polymerase II cis-regulatory region sequence-specific DNA binding"/>
    <property type="evidence" value="ECO:0007669"/>
    <property type="project" value="TreeGrafter"/>
</dbReference>
<dbReference type="PANTHER" id="PTHR45659">
    <property type="entry name" value="HOMEOBOX PROTEIN HOX"/>
    <property type="match status" value="1"/>
</dbReference>
<reference evidence="10" key="1">
    <citation type="journal article" date="2012" name="Nat. Genet.">
        <title>Whole-genome sequence of Schistosoma haematobium.</title>
        <authorList>
            <person name="Young N.D."/>
            <person name="Jex A.R."/>
            <person name="Li B."/>
            <person name="Liu S."/>
            <person name="Yang L."/>
            <person name="Xiong Z."/>
            <person name="Li Y."/>
            <person name="Cantacessi C."/>
            <person name="Hall R.S."/>
            <person name="Xu X."/>
            <person name="Chen F."/>
            <person name="Wu X."/>
            <person name="Zerlotini A."/>
            <person name="Oliveira G."/>
            <person name="Hofmann A."/>
            <person name="Zhang G."/>
            <person name="Fang X."/>
            <person name="Kang Y."/>
            <person name="Campbell B.E."/>
            <person name="Loukas A."/>
            <person name="Ranganathan S."/>
            <person name="Rollinson D."/>
            <person name="Rinaldi G."/>
            <person name="Brindley P.J."/>
            <person name="Yang H."/>
            <person name="Wang J."/>
            <person name="Wang J."/>
            <person name="Gasser R.B."/>
        </authorList>
    </citation>
    <scope>NUCLEOTIDE SEQUENCE</scope>
</reference>
<reference evidence="10" key="4">
    <citation type="journal article" date="2022" name="PLoS Pathog.">
        <title>Chromosome-level genome of Schistosoma haematobium underpins genome-wide explorations of molecular variation.</title>
        <authorList>
            <person name="Stroehlein A.J."/>
            <person name="Korhonen P.K."/>
            <person name="Lee V.V."/>
            <person name="Ralph S.A."/>
            <person name="Mentink-Kane M."/>
            <person name="You H."/>
            <person name="McManus D.P."/>
            <person name="Tchuente L.T."/>
            <person name="Stothard J.R."/>
            <person name="Kaur P."/>
            <person name="Dudchenko O."/>
            <person name="Aiden E.L."/>
            <person name="Yang B."/>
            <person name="Yang H."/>
            <person name="Emery A.M."/>
            <person name="Webster B.L."/>
            <person name="Brindley P.J."/>
            <person name="Rollinson D."/>
            <person name="Chang B.C.H."/>
            <person name="Gasser R.B."/>
            <person name="Young N.D."/>
        </authorList>
    </citation>
    <scope>NUCLEOTIDE SEQUENCE</scope>
</reference>
<dbReference type="CDD" id="cd00086">
    <property type="entry name" value="homeodomain"/>
    <property type="match status" value="1"/>
</dbReference>
<name>A0A6A5CXM5_SCHHA</name>
<feature type="compositionally biased region" description="Acidic residues" evidence="9">
    <location>
        <begin position="745"/>
        <end position="777"/>
    </location>
</feature>
<dbReference type="CTD" id="24588265"/>
<evidence type="ECO:0000256" key="2">
    <source>
        <dbReference type="ARBA" id="ARBA00009107"/>
    </source>
</evidence>
<keyword evidence="3" id="KW-0217">Developmental protein</keyword>
<dbReference type="SMART" id="SM00389">
    <property type="entry name" value="HOX"/>
    <property type="match status" value="1"/>
</dbReference>
<organism evidence="10 11">
    <name type="scientific">Schistosoma haematobium</name>
    <name type="common">Blood fluke</name>
    <dbReference type="NCBI Taxonomy" id="6185"/>
    <lineage>
        <taxon>Eukaryota</taxon>
        <taxon>Metazoa</taxon>
        <taxon>Spiralia</taxon>
        <taxon>Lophotrochozoa</taxon>
        <taxon>Platyhelminthes</taxon>
        <taxon>Trematoda</taxon>
        <taxon>Digenea</taxon>
        <taxon>Strigeidida</taxon>
        <taxon>Schistosomatoidea</taxon>
        <taxon>Schistosomatidae</taxon>
        <taxon>Schistosoma</taxon>
    </lineage>
</organism>
<comment type="similarity">
    <text evidence="2">Belongs to the Antp homeobox family.</text>
</comment>
<dbReference type="AlphaFoldDB" id="A0A6A5CXM5"/>
<comment type="subcellular location">
    <subcellularLocation>
        <location evidence="1 7 8">Nucleus</location>
    </subcellularLocation>
</comment>
<evidence type="ECO:0000256" key="1">
    <source>
        <dbReference type="ARBA" id="ARBA00004123"/>
    </source>
</evidence>
<dbReference type="GO" id="GO:0009952">
    <property type="term" value="P:anterior/posterior pattern specification"/>
    <property type="evidence" value="ECO:0007669"/>
    <property type="project" value="TreeGrafter"/>
</dbReference>
<dbReference type="Proteomes" id="UP000471633">
    <property type="component" value="Unassembled WGS sequence"/>
</dbReference>
<evidence type="ECO:0000313" key="10">
    <source>
        <dbReference type="EMBL" id="KAH9588077.1"/>
    </source>
</evidence>
<dbReference type="PRINTS" id="PR00024">
    <property type="entry name" value="HOMEOBOX"/>
</dbReference>
<dbReference type="GeneID" id="24588265"/>
<keyword evidence="5 7" id="KW-0371">Homeobox</keyword>
<feature type="compositionally biased region" description="Polar residues" evidence="9">
    <location>
        <begin position="403"/>
        <end position="415"/>
    </location>
</feature>
<dbReference type="GO" id="GO:0000981">
    <property type="term" value="F:DNA-binding transcription factor activity, RNA polymerase II-specific"/>
    <property type="evidence" value="ECO:0007669"/>
    <property type="project" value="InterPro"/>
</dbReference>
<proteinExistence type="inferred from homology"/>
<feature type="DNA-binding region" description="Homeobox" evidence="7">
    <location>
        <begin position="576"/>
        <end position="635"/>
    </location>
</feature>
<feature type="region of interest" description="Disordered" evidence="9">
    <location>
        <begin position="729"/>
        <end position="788"/>
    </location>
</feature>
<dbReference type="FunFam" id="1.10.10.60:FF:000017">
    <property type="entry name" value="Homeobox protein antennapedia"/>
    <property type="match status" value="1"/>
</dbReference>
<dbReference type="EMBL" id="AMPZ03000003">
    <property type="protein sequence ID" value="KAH9588077.1"/>
    <property type="molecule type" value="Genomic_DNA"/>
</dbReference>
<feature type="compositionally biased region" description="Low complexity" evidence="9">
    <location>
        <begin position="86"/>
        <end position="103"/>
    </location>
</feature>
<evidence type="ECO:0000256" key="5">
    <source>
        <dbReference type="ARBA" id="ARBA00023155"/>
    </source>
</evidence>
<dbReference type="PANTHER" id="PTHR45659:SF4">
    <property type="entry name" value="HOMEOBOX PROTEIN ABDOMINAL-A"/>
    <property type="match status" value="1"/>
</dbReference>
<dbReference type="GO" id="GO:0005634">
    <property type="term" value="C:nucleus"/>
    <property type="evidence" value="ECO:0007669"/>
    <property type="project" value="UniProtKB-SubCell"/>
</dbReference>
<dbReference type="InterPro" id="IPR017970">
    <property type="entry name" value="Homeobox_CS"/>
</dbReference>
<feature type="compositionally biased region" description="Low complexity" evidence="9">
    <location>
        <begin position="63"/>
        <end position="73"/>
    </location>
</feature>
<feature type="region of interest" description="Disordered" evidence="9">
    <location>
        <begin position="325"/>
        <end position="353"/>
    </location>
</feature>
<feature type="compositionally biased region" description="Polar residues" evidence="9">
    <location>
        <begin position="104"/>
        <end position="114"/>
    </location>
</feature>
<feature type="compositionally biased region" description="Low complexity" evidence="9">
    <location>
        <begin position="325"/>
        <end position="351"/>
    </location>
</feature>
<protein>
    <submittedName>
        <fullName evidence="10">Homeobox protein SMOX-1, variant 2</fullName>
    </submittedName>
</protein>
<feature type="compositionally biased region" description="Low complexity" evidence="9">
    <location>
        <begin position="416"/>
        <end position="432"/>
    </location>
</feature>
<reference evidence="10" key="3">
    <citation type="submission" date="2021-06" db="EMBL/GenBank/DDBJ databases">
        <title>Chromosome-level genome assembly for S. haematobium.</title>
        <authorList>
            <person name="Stroehlein A.J."/>
        </authorList>
    </citation>
    <scope>NUCLEOTIDE SEQUENCE</scope>
</reference>
<gene>
    <name evidence="10" type="primary">SMOX1_1</name>
    <name evidence="10" type="ORF">MS3_00005580</name>
</gene>
<dbReference type="InterPro" id="IPR020479">
    <property type="entry name" value="HD_metazoa"/>
</dbReference>
<evidence type="ECO:0000256" key="6">
    <source>
        <dbReference type="ARBA" id="ARBA00023242"/>
    </source>
</evidence>
<dbReference type="OrthoDB" id="6159439at2759"/>
<comment type="caution">
    <text evidence="10">The sequence shown here is derived from an EMBL/GenBank/DDBJ whole genome shotgun (WGS) entry which is preliminary data.</text>
</comment>
<feature type="region of interest" description="Disordered" evidence="9">
    <location>
        <begin position="32"/>
        <end position="73"/>
    </location>
</feature>
<dbReference type="Pfam" id="PF00046">
    <property type="entry name" value="Homeodomain"/>
    <property type="match status" value="1"/>
</dbReference>
<evidence type="ECO:0000256" key="4">
    <source>
        <dbReference type="ARBA" id="ARBA00023125"/>
    </source>
</evidence>
<dbReference type="InterPro" id="IPR009057">
    <property type="entry name" value="Homeodomain-like_sf"/>
</dbReference>
<dbReference type="RefSeq" id="XP_012792090.2">
    <property type="nucleotide sequence ID" value="XM_012936636.3"/>
</dbReference>
<evidence type="ECO:0000313" key="11">
    <source>
        <dbReference type="Proteomes" id="UP000471633"/>
    </source>
</evidence>
<feature type="region of interest" description="Disordered" evidence="9">
    <location>
        <begin position="403"/>
        <end position="433"/>
    </location>
</feature>
<evidence type="ECO:0000256" key="3">
    <source>
        <dbReference type="ARBA" id="ARBA00022473"/>
    </source>
</evidence>
<reference evidence="10" key="2">
    <citation type="journal article" date="2019" name="Gigascience">
        <title>High-quality Schistosoma haematobium genome achieved by single-molecule and long-range sequencing.</title>
        <authorList>
            <person name="Stroehlein A.J."/>
            <person name="Korhonen P.K."/>
            <person name="Chong T.M."/>
            <person name="Lim Y.L."/>
            <person name="Chan K.G."/>
            <person name="Webster B."/>
            <person name="Rollinson D."/>
            <person name="Brindley P.J."/>
            <person name="Gasser R.B."/>
            <person name="Young N.D."/>
        </authorList>
    </citation>
    <scope>NUCLEOTIDE SEQUENCE</scope>
</reference>
<dbReference type="InterPro" id="IPR001356">
    <property type="entry name" value="HD"/>
</dbReference>